<dbReference type="RefSeq" id="XP_030996654.1">
    <property type="nucleotide sequence ID" value="XM_031139531.1"/>
</dbReference>
<dbReference type="AlphaFoldDB" id="A0A507B542"/>
<feature type="domain" description="GDP/GTP exchange factor Sec2 N-terminal" evidence="4">
    <location>
        <begin position="347"/>
        <end position="490"/>
    </location>
</feature>
<dbReference type="Pfam" id="PF25555">
    <property type="entry name" value="RAB3A-like_C"/>
    <property type="match status" value="1"/>
</dbReference>
<dbReference type="SUPFAM" id="SSF144284">
    <property type="entry name" value="Sec2 N-terminal region"/>
    <property type="match status" value="1"/>
</dbReference>
<dbReference type="InterPro" id="IPR040351">
    <property type="entry name" value="RAB3IL/RAB3IP/Sec2"/>
</dbReference>
<dbReference type="GO" id="GO:0006887">
    <property type="term" value="P:exocytosis"/>
    <property type="evidence" value="ECO:0007669"/>
    <property type="project" value="TreeGrafter"/>
</dbReference>
<feature type="compositionally biased region" description="Low complexity" evidence="3">
    <location>
        <begin position="310"/>
        <end position="322"/>
    </location>
</feature>
<dbReference type="OrthoDB" id="1748564at2759"/>
<name>A0A507B542_9PEZI</name>
<feature type="region of interest" description="Disordered" evidence="3">
    <location>
        <begin position="261"/>
        <end position="327"/>
    </location>
</feature>
<feature type="compositionally biased region" description="Low complexity" evidence="3">
    <location>
        <begin position="261"/>
        <end position="275"/>
    </location>
</feature>
<feature type="compositionally biased region" description="Low complexity" evidence="3">
    <location>
        <begin position="886"/>
        <end position="903"/>
    </location>
</feature>
<feature type="region of interest" description="Disordered" evidence="3">
    <location>
        <begin position="793"/>
        <end position="931"/>
    </location>
</feature>
<dbReference type="GO" id="GO:0070319">
    <property type="term" value="C:Golgi to plasma membrane transport vesicle"/>
    <property type="evidence" value="ECO:0007669"/>
    <property type="project" value="TreeGrafter"/>
</dbReference>
<keyword evidence="6" id="KW-1185">Reference proteome</keyword>
<dbReference type="InterPro" id="IPR009449">
    <property type="entry name" value="Sec2_N"/>
</dbReference>
<dbReference type="PANTHER" id="PTHR14430">
    <property type="entry name" value="RABIN3-RELATED"/>
    <property type="match status" value="1"/>
</dbReference>
<feature type="region of interest" description="Disordered" evidence="3">
    <location>
        <begin position="493"/>
        <end position="539"/>
    </location>
</feature>
<evidence type="ECO:0000259" key="4">
    <source>
        <dbReference type="Pfam" id="PF06428"/>
    </source>
</evidence>
<feature type="compositionally biased region" description="Low complexity" evidence="3">
    <location>
        <begin position="594"/>
        <end position="627"/>
    </location>
</feature>
<protein>
    <recommendedName>
        <fullName evidence="4">GDP/GTP exchange factor Sec2 N-terminal domain-containing protein</fullName>
    </recommendedName>
</protein>
<dbReference type="GO" id="GO:0051286">
    <property type="term" value="C:cell tip"/>
    <property type="evidence" value="ECO:0007669"/>
    <property type="project" value="TreeGrafter"/>
</dbReference>
<feature type="compositionally biased region" description="Polar residues" evidence="3">
    <location>
        <begin position="497"/>
        <end position="506"/>
    </location>
</feature>
<dbReference type="Proteomes" id="UP000319257">
    <property type="component" value="Unassembled WGS sequence"/>
</dbReference>
<evidence type="ECO:0000256" key="1">
    <source>
        <dbReference type="ARBA" id="ARBA00023054"/>
    </source>
</evidence>
<dbReference type="Pfam" id="PF06428">
    <property type="entry name" value="Sec2p"/>
    <property type="match status" value="1"/>
</dbReference>
<reference evidence="5 6" key="1">
    <citation type="submission" date="2019-06" db="EMBL/GenBank/DDBJ databases">
        <title>Draft genome sequence of the filamentous fungus Phialemoniopsis curvata isolated from diesel fuel.</title>
        <authorList>
            <person name="Varaljay V.A."/>
            <person name="Lyon W.J."/>
            <person name="Crouch A.L."/>
            <person name="Drake C.E."/>
            <person name="Hollomon J.M."/>
            <person name="Nadeau L.J."/>
            <person name="Nunn H.S."/>
            <person name="Stevenson B.S."/>
            <person name="Bojanowski C.L."/>
            <person name="Crookes-Goodson W.J."/>
        </authorList>
    </citation>
    <scope>NUCLEOTIDE SEQUENCE [LARGE SCALE GENOMIC DNA]</scope>
    <source>
        <strain evidence="5 6">D216</strain>
    </source>
</reference>
<feature type="coiled-coil region" evidence="2">
    <location>
        <begin position="354"/>
        <end position="492"/>
    </location>
</feature>
<dbReference type="CDD" id="cd21044">
    <property type="entry name" value="Rab11BD_RAB3IP_like"/>
    <property type="match status" value="1"/>
</dbReference>
<feature type="region of interest" description="Disordered" evidence="3">
    <location>
        <begin position="594"/>
        <end position="635"/>
    </location>
</feature>
<comment type="caution">
    <text evidence="5">The sequence shown here is derived from an EMBL/GenBank/DDBJ whole genome shotgun (WGS) entry which is preliminary data.</text>
</comment>
<sequence length="931" mass="101188">MSSHFWTTHHPPQTLEALRYAIRADLQATATSGLERGNNGGPFLCSGLALALAPLSSSLLHHGNPHQESRPEPDIVFLLLLSCHATRSFHTIDTPELRIVCLACSFRPDILPKLYRLVSRSTFRASALAASPRLTRPNPTAAPPCETWDTRAHKEQVAFLVSHIDAINKLSAQPEPGAVRQPRAAWVGVDPAAEPPTTVSSQAGRKTDPRQPWILILDFLTHDFFVHLAGWSQYQSPHHNPRAYGHIRSYSSVTKPTVTTTTTVSDSVETASTTSAPSHPQQVRRIHSSISATSYDDKNDLTTLPDPRSRAMSPASADAMASSEHHPDLDDEVATLSTKLINAINHQTTLDDTLSRTRMELDQSHERIRKLEEQLAQQREMLAGDVWVRRKAADAEKAKVLNRLVEEKKAREEVDQQKKKIEQELENLTTALFEEANKMVISAKEEARVEHEALQKKNDLLKAQLVDTEGLLKSSQEQLAELKNVMEQMSVERDDQTAITAPSSPGFSKFDQKDDDQAVSDGISHAGTAEPASPSHPTSFSHLLQPVLRFDLAAYQDFIDLVRLSKRQARSRPPSGNQSGLSALGIGLGGASNGSTTSLTTSGTAVSASAPSPQTPNTPNSTVSSGSMGSAAPLPPLKDTKFYKRALAEDIEPTLRLDTAPGLSWLVRRSVLHAMTDGSLVVEPVLPTEPLAHITKPQNFPCSLCGDSRKEGEHLRRHRFRTSESPTAQRYPLCGYCLGRVRSTCDFLGFLRIVKDGHWRADDDEGERAAWEESVRLREQMFWSRIGGGVVPTPVVMGSPPGGLGGGRSPRLAAGEEEEEEAARGRPSIDEKVMGGVSEAKRVASEETIGAEKVAAPEMVEDEDEGRGEEDGGGAKVAAEARPESTTPQPTAPAAAPAPAPAAVEDEPSEHHEAHAEKEGAPKRLSLQIPS</sequence>
<dbReference type="STRING" id="1093900.A0A507B542"/>
<proteinExistence type="predicted"/>
<dbReference type="GeneID" id="41972499"/>
<organism evidence="5 6">
    <name type="scientific">Thyridium curvatum</name>
    <dbReference type="NCBI Taxonomy" id="1093900"/>
    <lineage>
        <taxon>Eukaryota</taxon>
        <taxon>Fungi</taxon>
        <taxon>Dikarya</taxon>
        <taxon>Ascomycota</taxon>
        <taxon>Pezizomycotina</taxon>
        <taxon>Sordariomycetes</taxon>
        <taxon>Sordariomycetidae</taxon>
        <taxon>Thyridiales</taxon>
        <taxon>Thyridiaceae</taxon>
        <taxon>Thyridium</taxon>
    </lineage>
</organism>
<gene>
    <name evidence="5" type="ORF">E0L32_005052</name>
</gene>
<dbReference type="InParanoid" id="A0A507B542"/>
<evidence type="ECO:0000313" key="6">
    <source>
        <dbReference type="Proteomes" id="UP000319257"/>
    </source>
</evidence>
<feature type="compositionally biased region" description="Basic and acidic residues" evidence="3">
    <location>
        <begin position="909"/>
        <end position="922"/>
    </location>
</feature>
<evidence type="ECO:0000256" key="2">
    <source>
        <dbReference type="SAM" id="Coils"/>
    </source>
</evidence>
<evidence type="ECO:0000313" key="5">
    <source>
        <dbReference type="EMBL" id="TPX14943.1"/>
    </source>
</evidence>
<feature type="compositionally biased region" description="Acidic residues" evidence="3">
    <location>
        <begin position="859"/>
        <end position="872"/>
    </location>
</feature>
<dbReference type="GO" id="GO:0005085">
    <property type="term" value="F:guanyl-nucleotide exchange factor activity"/>
    <property type="evidence" value="ECO:0007669"/>
    <property type="project" value="InterPro"/>
</dbReference>
<dbReference type="EMBL" id="SKBQ01000025">
    <property type="protein sequence ID" value="TPX14943.1"/>
    <property type="molecule type" value="Genomic_DNA"/>
</dbReference>
<evidence type="ECO:0000256" key="3">
    <source>
        <dbReference type="SAM" id="MobiDB-lite"/>
    </source>
</evidence>
<dbReference type="PANTHER" id="PTHR14430:SF0">
    <property type="entry name" value="SEC2P DOMAIN-CONTAINING PROTEIN"/>
    <property type="match status" value="1"/>
</dbReference>
<keyword evidence="1 2" id="KW-0175">Coiled coil</keyword>
<accession>A0A507B542</accession>
<dbReference type="Gene3D" id="6.10.140.910">
    <property type="match status" value="1"/>
</dbReference>
<feature type="compositionally biased region" description="Basic and acidic residues" evidence="3">
    <location>
        <begin position="822"/>
        <end position="845"/>
    </location>
</feature>